<proteinExistence type="predicted"/>
<dbReference type="Proteomes" id="UP001163731">
    <property type="component" value="Unassembled WGS sequence"/>
</dbReference>
<accession>A0ABT3HYH9</accession>
<reference evidence="1" key="1">
    <citation type="submission" date="2022-10" db="EMBL/GenBank/DDBJ databases">
        <title>Chryseobacterium babae sp. nov. isolated from the gut of the beetle Oryctes rhinoceros, and Chryseobacterium kimseyorum sp. nov., isolated from a stick insect rearing cage.</title>
        <authorList>
            <person name="Shelomi M."/>
            <person name="Han C.-J."/>
            <person name="Chen W.-M."/>
            <person name="Chen H.-K."/>
            <person name="Liaw S.-J."/>
            <person name="Muhle E."/>
            <person name="Clermont D."/>
        </authorList>
    </citation>
    <scope>NUCLEOTIDE SEQUENCE</scope>
    <source>
        <strain evidence="1">09-1422</strain>
    </source>
</reference>
<dbReference type="EMBL" id="JAPDHW010000006">
    <property type="protein sequence ID" value="MCW3168859.1"/>
    <property type="molecule type" value="Genomic_DNA"/>
</dbReference>
<evidence type="ECO:0008006" key="3">
    <source>
        <dbReference type="Google" id="ProtNLM"/>
    </source>
</evidence>
<protein>
    <recommendedName>
        <fullName evidence="3">Type II toxin-antitoxin system RelE/ParE family toxin</fullName>
    </recommendedName>
</protein>
<comment type="caution">
    <text evidence="1">The sequence shown here is derived from an EMBL/GenBank/DDBJ whole genome shotgun (WGS) entry which is preliminary data.</text>
</comment>
<sequence length="107" mass="12938">MEKIVVFSNKVEIYLKDLVDILYKENYFGLKENAKSYVQEIVFFVMKSDFKFNVRKTPNNLKKFGSKFIKYKANNHTTWYIFFDQKGNQFLINHILNNHSHEFPELM</sequence>
<evidence type="ECO:0000313" key="2">
    <source>
        <dbReference type="Proteomes" id="UP001163731"/>
    </source>
</evidence>
<evidence type="ECO:0000313" key="1">
    <source>
        <dbReference type="EMBL" id="MCW3168859.1"/>
    </source>
</evidence>
<keyword evidence="2" id="KW-1185">Reference proteome</keyword>
<name>A0ABT3HYH9_9FLAO</name>
<dbReference type="RefSeq" id="WP_264750046.1">
    <property type="nucleotide sequence ID" value="NZ_JAPDHW010000006.1"/>
</dbReference>
<gene>
    <name evidence="1" type="ORF">OMO38_10035</name>
</gene>
<organism evidence="1 2">
    <name type="scientific">Chryseobacterium kimseyorum</name>
    <dbReference type="NCBI Taxonomy" id="2984028"/>
    <lineage>
        <taxon>Bacteria</taxon>
        <taxon>Pseudomonadati</taxon>
        <taxon>Bacteroidota</taxon>
        <taxon>Flavobacteriia</taxon>
        <taxon>Flavobacteriales</taxon>
        <taxon>Weeksellaceae</taxon>
        <taxon>Chryseobacterium group</taxon>
        <taxon>Chryseobacterium</taxon>
    </lineage>
</organism>